<dbReference type="SUPFAM" id="SSF46689">
    <property type="entry name" value="Homeodomain-like"/>
    <property type="match status" value="1"/>
</dbReference>
<sequence length="370" mass="40432">MEASEGESESSQGSNDEEERGVSTAPSATTISGPSSFASRNVGSAGGKDKEDREEDEEEGQGDDDEREEDEQPPPPPENTRKKHSRNSAGGGSTRPGGTVRQYLRSKMPRLRWTADLHHCFVHAVERLGGQERATPKLVLQLMEVKGLTIAHVKSHLQMYRSMKNDENGHNWGMSDVQRKRAFAQSQVGCNHDDARLDVYGSSCTPSDLYSLCSSTRFFAQGSDLFDPAHCLQRGMEHEAEPGAEKKSRFSSGPELPQPIRPSAFQPPAGSWFSSSRKQAGGVQSTDERDCSNHDQQQLDSTTSLSLSPYSSRTKSYSPPSWITRSFSLPPGTNEEISDCLSLQQRESAAAVQVPPKGITLDLTMSIGGQ</sequence>
<dbReference type="Proteomes" id="UP001497444">
    <property type="component" value="Chromosome 3"/>
</dbReference>
<dbReference type="InterPro" id="IPR017930">
    <property type="entry name" value="Myb_dom"/>
</dbReference>
<protein>
    <recommendedName>
        <fullName evidence="5">HTH myb-type domain-containing protein</fullName>
    </recommendedName>
</protein>
<keyword evidence="2" id="KW-0804">Transcription</keyword>
<keyword evidence="1" id="KW-0805">Transcription regulation</keyword>
<feature type="compositionally biased region" description="Polar residues" evidence="4">
    <location>
        <begin position="272"/>
        <end position="285"/>
    </location>
</feature>
<feature type="compositionally biased region" description="Acidic residues" evidence="4">
    <location>
        <begin position="52"/>
        <end position="72"/>
    </location>
</feature>
<dbReference type="Gene3D" id="1.10.10.60">
    <property type="entry name" value="Homeodomain-like"/>
    <property type="match status" value="1"/>
</dbReference>
<dbReference type="InterPro" id="IPR001005">
    <property type="entry name" value="SANT/Myb"/>
</dbReference>
<evidence type="ECO:0000256" key="1">
    <source>
        <dbReference type="ARBA" id="ARBA00023015"/>
    </source>
</evidence>
<evidence type="ECO:0000256" key="2">
    <source>
        <dbReference type="ARBA" id="ARBA00023163"/>
    </source>
</evidence>
<evidence type="ECO:0000259" key="5">
    <source>
        <dbReference type="PROSITE" id="PS51294"/>
    </source>
</evidence>
<gene>
    <name evidence="6" type="ORF">CSSPJE1EN1_LOCUS16439</name>
</gene>
<dbReference type="EMBL" id="OZ020098">
    <property type="protein sequence ID" value="CAK9270961.1"/>
    <property type="molecule type" value="Genomic_DNA"/>
</dbReference>
<evidence type="ECO:0000313" key="7">
    <source>
        <dbReference type="Proteomes" id="UP001497444"/>
    </source>
</evidence>
<dbReference type="InterPro" id="IPR009057">
    <property type="entry name" value="Homeodomain-like_sf"/>
</dbReference>
<evidence type="ECO:0000256" key="3">
    <source>
        <dbReference type="ARBA" id="ARBA00023242"/>
    </source>
</evidence>
<dbReference type="PROSITE" id="PS51294">
    <property type="entry name" value="HTH_MYB"/>
    <property type="match status" value="1"/>
</dbReference>
<keyword evidence="3" id="KW-0539">Nucleus</keyword>
<dbReference type="InterPro" id="IPR046955">
    <property type="entry name" value="PHR1-like"/>
</dbReference>
<proteinExistence type="predicted"/>
<feature type="compositionally biased region" description="Low complexity" evidence="4">
    <location>
        <begin position="301"/>
        <end position="321"/>
    </location>
</feature>
<feature type="compositionally biased region" description="Basic and acidic residues" evidence="4">
    <location>
        <begin position="237"/>
        <end position="248"/>
    </location>
</feature>
<dbReference type="InterPro" id="IPR006447">
    <property type="entry name" value="Myb_dom_plants"/>
</dbReference>
<accession>A0ABP0WXS4</accession>
<feature type="domain" description="HTH myb-type" evidence="5">
    <location>
        <begin position="105"/>
        <end position="165"/>
    </location>
</feature>
<feature type="compositionally biased region" description="Polar residues" evidence="4">
    <location>
        <begin position="24"/>
        <end position="42"/>
    </location>
</feature>
<organism evidence="6 7">
    <name type="scientific">Sphagnum jensenii</name>
    <dbReference type="NCBI Taxonomy" id="128206"/>
    <lineage>
        <taxon>Eukaryota</taxon>
        <taxon>Viridiplantae</taxon>
        <taxon>Streptophyta</taxon>
        <taxon>Embryophyta</taxon>
        <taxon>Bryophyta</taxon>
        <taxon>Sphagnophytina</taxon>
        <taxon>Sphagnopsida</taxon>
        <taxon>Sphagnales</taxon>
        <taxon>Sphagnaceae</taxon>
        <taxon>Sphagnum</taxon>
    </lineage>
</organism>
<feature type="region of interest" description="Disordered" evidence="4">
    <location>
        <begin position="1"/>
        <end position="101"/>
    </location>
</feature>
<name>A0ABP0WXS4_9BRYO</name>
<feature type="region of interest" description="Disordered" evidence="4">
    <location>
        <begin position="237"/>
        <end position="336"/>
    </location>
</feature>
<evidence type="ECO:0000313" key="6">
    <source>
        <dbReference type="EMBL" id="CAK9270961.1"/>
    </source>
</evidence>
<keyword evidence="7" id="KW-1185">Reference proteome</keyword>
<reference evidence="6" key="1">
    <citation type="submission" date="2024-02" db="EMBL/GenBank/DDBJ databases">
        <authorList>
            <consortium name="ELIXIR-Norway"/>
            <consortium name="Elixir Norway"/>
        </authorList>
    </citation>
    <scope>NUCLEOTIDE SEQUENCE</scope>
</reference>
<dbReference type="Pfam" id="PF00249">
    <property type="entry name" value="Myb_DNA-binding"/>
    <property type="match status" value="1"/>
</dbReference>
<dbReference type="PANTHER" id="PTHR31314">
    <property type="entry name" value="MYB FAMILY TRANSCRIPTION FACTOR PHL7-LIKE"/>
    <property type="match status" value="1"/>
</dbReference>
<dbReference type="NCBIfam" id="TIGR01557">
    <property type="entry name" value="myb_SHAQKYF"/>
    <property type="match status" value="1"/>
</dbReference>
<dbReference type="PANTHER" id="PTHR31314:SF164">
    <property type="entry name" value="HTH MYB-TYPE DOMAIN-CONTAINING PROTEIN"/>
    <property type="match status" value="1"/>
</dbReference>
<evidence type="ECO:0000256" key="4">
    <source>
        <dbReference type="SAM" id="MobiDB-lite"/>
    </source>
</evidence>